<dbReference type="InterPro" id="IPR005467">
    <property type="entry name" value="His_kinase_dom"/>
</dbReference>
<keyword evidence="9" id="KW-0902">Two-component regulatory system</keyword>
<dbReference type="PANTHER" id="PTHR45453">
    <property type="entry name" value="PHOSPHATE REGULON SENSOR PROTEIN PHOR"/>
    <property type="match status" value="1"/>
</dbReference>
<evidence type="ECO:0000256" key="4">
    <source>
        <dbReference type="ARBA" id="ARBA00022475"/>
    </source>
</evidence>
<comment type="subcellular location">
    <subcellularLocation>
        <location evidence="2">Cell membrane</location>
        <topology evidence="2">Multi-pass membrane protein</topology>
    </subcellularLocation>
</comment>
<keyword evidence="4" id="KW-1003">Cell membrane</keyword>
<dbReference type="PANTHER" id="PTHR45453:SF2">
    <property type="entry name" value="HISTIDINE KINASE"/>
    <property type="match status" value="1"/>
</dbReference>
<evidence type="ECO:0000313" key="14">
    <source>
        <dbReference type="Proteomes" id="UP000664857"/>
    </source>
</evidence>
<dbReference type="InterPro" id="IPR036890">
    <property type="entry name" value="HATPase_C_sf"/>
</dbReference>
<dbReference type="Pfam" id="PF02518">
    <property type="entry name" value="HATPase_c"/>
    <property type="match status" value="1"/>
</dbReference>
<dbReference type="Proteomes" id="UP000664857">
    <property type="component" value="Unassembled WGS sequence"/>
</dbReference>
<organism evidence="13 14">
    <name type="scientific">Candidatus Vagococcus giribetii</name>
    <dbReference type="NCBI Taxonomy" id="2230876"/>
    <lineage>
        <taxon>Bacteria</taxon>
        <taxon>Bacillati</taxon>
        <taxon>Bacillota</taxon>
        <taxon>Bacilli</taxon>
        <taxon>Lactobacillales</taxon>
        <taxon>Enterococcaceae</taxon>
        <taxon>Vagococcus</taxon>
    </lineage>
</organism>
<dbReference type="InterPro" id="IPR004358">
    <property type="entry name" value="Sig_transdc_His_kin-like_C"/>
</dbReference>
<proteinExistence type="predicted"/>
<gene>
    <name evidence="13" type="ORF">DOK76_06705</name>
</gene>
<evidence type="ECO:0000256" key="11">
    <source>
        <dbReference type="SAM" id="Phobius"/>
    </source>
</evidence>
<dbReference type="PRINTS" id="PR00344">
    <property type="entry name" value="BCTRLSENSOR"/>
</dbReference>
<comment type="catalytic activity">
    <reaction evidence="1">
        <text>ATP + protein L-histidine = ADP + protein N-phospho-L-histidine.</text>
        <dbReference type="EC" id="2.7.13.3"/>
    </reaction>
</comment>
<dbReference type="InterPro" id="IPR050351">
    <property type="entry name" value="BphY/WalK/GraS-like"/>
</dbReference>
<accession>A0ABS3HSL5</accession>
<keyword evidence="5" id="KW-0808">Transferase</keyword>
<evidence type="ECO:0000256" key="2">
    <source>
        <dbReference type="ARBA" id="ARBA00004651"/>
    </source>
</evidence>
<evidence type="ECO:0000256" key="5">
    <source>
        <dbReference type="ARBA" id="ARBA00022679"/>
    </source>
</evidence>
<dbReference type="EC" id="2.7.13.3" evidence="3"/>
<name>A0ABS3HSL5_9ENTE</name>
<evidence type="ECO:0000256" key="1">
    <source>
        <dbReference type="ARBA" id="ARBA00000085"/>
    </source>
</evidence>
<evidence type="ECO:0000256" key="10">
    <source>
        <dbReference type="ARBA" id="ARBA00023136"/>
    </source>
</evidence>
<dbReference type="SUPFAM" id="SSF47384">
    <property type="entry name" value="Homodimeric domain of signal transducing histidine kinase"/>
    <property type="match status" value="1"/>
</dbReference>
<dbReference type="EMBL" id="JAFLVX010000018">
    <property type="protein sequence ID" value="MBO0476753.1"/>
    <property type="molecule type" value="Genomic_DNA"/>
</dbReference>
<dbReference type="SUPFAM" id="SSF55874">
    <property type="entry name" value="ATPase domain of HSP90 chaperone/DNA topoisomerase II/histidine kinase"/>
    <property type="match status" value="1"/>
</dbReference>
<comment type="caution">
    <text evidence="13">The sequence shown here is derived from an EMBL/GenBank/DDBJ whole genome shotgun (WGS) entry which is preliminary data.</text>
</comment>
<evidence type="ECO:0000256" key="6">
    <source>
        <dbReference type="ARBA" id="ARBA00022692"/>
    </source>
</evidence>
<protein>
    <recommendedName>
        <fullName evidence="3">histidine kinase</fullName>
        <ecNumber evidence="3">2.7.13.3</ecNumber>
    </recommendedName>
</protein>
<evidence type="ECO:0000313" key="13">
    <source>
        <dbReference type="EMBL" id="MBO0476753.1"/>
    </source>
</evidence>
<sequence>MKEFLKNQSLYLISLITSISLVVGIMWLDGYRDTKLLIYACLLTLLSVVLFLGITYLRQKKLYQLMESKEVRVNFEQVQEDSSNLSRNVYELLNKEHLYYYQVIQEQKYALEEHQHFMYQWVHQMKTPLAVIELMVDGGELDKHSLLEETDRMKEGLNLALNMARIDSFNQDFMIEQVNLKQLVTQVINEQKRNLIRHQVFPKLEIDEQIVIETDRKWLAFCLTQLLLNSIKYTKKNESRLMITSRMTKNTCELSLKDYGIGIEKKDLPRIFNPFFTGNTGRNQREATGMGLYLVKKVLSRLDHGITVASEKDVGTTMTITFNEMGRKK</sequence>
<evidence type="ECO:0000256" key="9">
    <source>
        <dbReference type="ARBA" id="ARBA00023012"/>
    </source>
</evidence>
<feature type="domain" description="Histidine kinase" evidence="12">
    <location>
        <begin position="120"/>
        <end position="326"/>
    </location>
</feature>
<feature type="transmembrane region" description="Helical" evidence="11">
    <location>
        <begin position="12"/>
        <end position="30"/>
    </location>
</feature>
<evidence type="ECO:0000256" key="3">
    <source>
        <dbReference type="ARBA" id="ARBA00012438"/>
    </source>
</evidence>
<dbReference type="RefSeq" id="WP_206966072.1">
    <property type="nucleotide sequence ID" value="NZ_JAFLVX010000018.1"/>
</dbReference>
<dbReference type="GO" id="GO:0016301">
    <property type="term" value="F:kinase activity"/>
    <property type="evidence" value="ECO:0007669"/>
    <property type="project" value="UniProtKB-KW"/>
</dbReference>
<keyword evidence="14" id="KW-1185">Reference proteome</keyword>
<dbReference type="InterPro" id="IPR036097">
    <property type="entry name" value="HisK_dim/P_sf"/>
</dbReference>
<evidence type="ECO:0000259" key="12">
    <source>
        <dbReference type="PROSITE" id="PS50109"/>
    </source>
</evidence>
<evidence type="ECO:0000256" key="8">
    <source>
        <dbReference type="ARBA" id="ARBA00022989"/>
    </source>
</evidence>
<keyword evidence="8 11" id="KW-1133">Transmembrane helix</keyword>
<feature type="transmembrane region" description="Helical" evidence="11">
    <location>
        <begin position="36"/>
        <end position="57"/>
    </location>
</feature>
<dbReference type="Gene3D" id="3.30.565.10">
    <property type="entry name" value="Histidine kinase-like ATPase, C-terminal domain"/>
    <property type="match status" value="1"/>
</dbReference>
<reference evidence="13 14" key="1">
    <citation type="submission" date="2021-03" db="EMBL/GenBank/DDBJ databases">
        <title>Enterococcal diversity collection.</title>
        <authorList>
            <person name="Gilmore M.S."/>
            <person name="Schwartzman J."/>
            <person name="Van Tyne D."/>
            <person name="Martin M."/>
            <person name="Earl A.M."/>
            <person name="Manson A.L."/>
            <person name="Straub T."/>
            <person name="Salamzade R."/>
            <person name="Saavedra J."/>
            <person name="Lebreton F."/>
            <person name="Prichula J."/>
            <person name="Schaufler K."/>
            <person name="Gaca A."/>
            <person name="Sgardioli B."/>
            <person name="Wagenaar J."/>
            <person name="Strong T."/>
        </authorList>
    </citation>
    <scope>NUCLEOTIDE SEQUENCE [LARGE SCALE GENOMIC DNA]</scope>
    <source>
        <strain evidence="13 14">DIV0080</strain>
    </source>
</reference>
<keyword evidence="7 13" id="KW-0418">Kinase</keyword>
<dbReference type="SMART" id="SM00387">
    <property type="entry name" value="HATPase_c"/>
    <property type="match status" value="1"/>
</dbReference>
<dbReference type="InterPro" id="IPR003594">
    <property type="entry name" value="HATPase_dom"/>
</dbReference>
<keyword evidence="10 11" id="KW-0472">Membrane</keyword>
<evidence type="ECO:0000256" key="7">
    <source>
        <dbReference type="ARBA" id="ARBA00022777"/>
    </source>
</evidence>
<dbReference type="PROSITE" id="PS50109">
    <property type="entry name" value="HIS_KIN"/>
    <property type="match status" value="1"/>
</dbReference>
<keyword evidence="6 11" id="KW-0812">Transmembrane</keyword>